<feature type="compositionally biased region" description="Basic and acidic residues" evidence="1">
    <location>
        <begin position="353"/>
        <end position="366"/>
    </location>
</feature>
<accession>A0A367L9W9</accession>
<keyword evidence="2" id="KW-0732">Signal</keyword>
<dbReference type="Proteomes" id="UP000253664">
    <property type="component" value="Unassembled WGS sequence"/>
</dbReference>
<feature type="region of interest" description="Disordered" evidence="1">
    <location>
        <begin position="325"/>
        <end position="383"/>
    </location>
</feature>
<protein>
    <submittedName>
        <fullName evidence="3">Uncharacterized protein</fullName>
    </submittedName>
</protein>
<evidence type="ECO:0000256" key="2">
    <source>
        <dbReference type="SAM" id="SignalP"/>
    </source>
</evidence>
<dbReference type="EMBL" id="LKCN02000010">
    <property type="protein sequence ID" value="RCI11206.1"/>
    <property type="molecule type" value="Genomic_DNA"/>
</dbReference>
<sequence length="450" mass="50832">MIHRFTMARLPLLLSLVAAVLATEPSSADSFDQGVELQQATAAGNSSLGDRLLHFVGANPPDYIDSLMRPVPGLKDASKAKCFYQRSIFQPDHTTVAIRYHPSLDFETFNHEEHPVLFSLNRSTAKIDSSWTSWQTSDNVTFSGPRMTTVEEFPLDFTLRESCPGRHRCAADTWTFTVEMTGSCTLIPFVDEECLNLPAPKSGKTNTTVMSLLGNHKIDEDWAIAKEYFDMTRSKHMYFGMTSHRYGRGGIRSVTGQKNELRKGLYWPDEVKYHVTYKQTPRCRVQVPLMRTDGKPVREQVISQTKIEPKQASLPSIDVKDAVMETASSEDAGSSRVARTASRPTTGSVAEQAEEKSRAESEKIQQDEDDEGDIDWWGDGEDGDDIWLDADEVDWFQEADQSSAAQKKDALEEERRQLESLWRDRLEMDTRRESLKDLIGGKQKRNDGVF</sequence>
<keyword evidence="4" id="KW-1185">Reference proteome</keyword>
<evidence type="ECO:0000256" key="1">
    <source>
        <dbReference type="SAM" id="MobiDB-lite"/>
    </source>
</evidence>
<feature type="chain" id="PRO_5016843024" evidence="2">
    <location>
        <begin position="23"/>
        <end position="450"/>
    </location>
</feature>
<feature type="compositionally biased region" description="Acidic residues" evidence="1">
    <location>
        <begin position="367"/>
        <end position="383"/>
    </location>
</feature>
<reference evidence="3 4" key="1">
    <citation type="journal article" date="2015" name="BMC Genomics">
        <title>Insights from the genome of Ophiocordyceps polyrhachis-furcata to pathogenicity and host specificity in insect fungi.</title>
        <authorList>
            <person name="Wichadakul D."/>
            <person name="Kobmoo N."/>
            <person name="Ingsriswang S."/>
            <person name="Tangphatsornruang S."/>
            <person name="Chantasingh D."/>
            <person name="Luangsa-ard J.J."/>
            <person name="Eurwilaichitr L."/>
        </authorList>
    </citation>
    <scope>NUCLEOTIDE SEQUENCE [LARGE SCALE GENOMIC DNA]</scope>
    <source>
        <strain evidence="3 4">BCC 54312</strain>
    </source>
</reference>
<proteinExistence type="predicted"/>
<evidence type="ECO:0000313" key="4">
    <source>
        <dbReference type="Proteomes" id="UP000253664"/>
    </source>
</evidence>
<evidence type="ECO:0000313" key="3">
    <source>
        <dbReference type="EMBL" id="RCI11206.1"/>
    </source>
</evidence>
<name>A0A367L9W9_9HYPO</name>
<organism evidence="3 4">
    <name type="scientific">Ophiocordyceps polyrhachis-furcata BCC 54312</name>
    <dbReference type="NCBI Taxonomy" id="1330021"/>
    <lineage>
        <taxon>Eukaryota</taxon>
        <taxon>Fungi</taxon>
        <taxon>Dikarya</taxon>
        <taxon>Ascomycota</taxon>
        <taxon>Pezizomycotina</taxon>
        <taxon>Sordariomycetes</taxon>
        <taxon>Hypocreomycetidae</taxon>
        <taxon>Hypocreales</taxon>
        <taxon>Ophiocordycipitaceae</taxon>
        <taxon>Ophiocordyceps</taxon>
    </lineage>
</organism>
<comment type="caution">
    <text evidence="3">The sequence shown here is derived from an EMBL/GenBank/DDBJ whole genome shotgun (WGS) entry which is preliminary data.</text>
</comment>
<gene>
    <name evidence="3" type="ORF">L249_7580</name>
</gene>
<dbReference type="AlphaFoldDB" id="A0A367L9W9"/>
<feature type="signal peptide" evidence="2">
    <location>
        <begin position="1"/>
        <end position="22"/>
    </location>
</feature>
<dbReference type="OrthoDB" id="4920371at2759"/>